<keyword evidence="7 10" id="KW-0496">Mitochondrion</keyword>
<proteinExistence type="evidence at transcript level"/>
<dbReference type="AlphaFoldDB" id="A9NWL2"/>
<dbReference type="GO" id="GO:0046872">
    <property type="term" value="F:metal ion binding"/>
    <property type="evidence" value="ECO:0007669"/>
    <property type="project" value="UniProtKB-KW"/>
</dbReference>
<keyword evidence="4" id="KW-0547">Nucleotide-binding</keyword>
<evidence type="ECO:0000256" key="8">
    <source>
        <dbReference type="ARBA" id="ARBA00023186"/>
    </source>
</evidence>
<comment type="function">
    <text evidence="10">Essential component of the PAM complex, a complex required for the translocation of transit peptide-containing proteins from the inner membrane into the mitochondrial matrix in an ATP-dependent manner.</text>
</comment>
<dbReference type="PANTHER" id="PTHR21237">
    <property type="entry name" value="GRPE PROTEIN"/>
    <property type="match status" value="1"/>
</dbReference>
<dbReference type="GO" id="GO:0030150">
    <property type="term" value="P:protein import into mitochondrial matrix"/>
    <property type="evidence" value="ECO:0007669"/>
    <property type="project" value="TreeGrafter"/>
</dbReference>
<evidence type="ECO:0000313" key="14">
    <source>
        <dbReference type="EMBL" id="ABK25023.1"/>
    </source>
</evidence>
<dbReference type="GO" id="GO:0001405">
    <property type="term" value="C:PAM complex, Tim23 associated import motor"/>
    <property type="evidence" value="ECO:0007669"/>
    <property type="project" value="TreeGrafter"/>
</dbReference>
<dbReference type="PANTHER" id="PTHR21237:SF23">
    <property type="entry name" value="GRPE PROTEIN HOMOLOG, MITOCHONDRIAL"/>
    <property type="match status" value="1"/>
</dbReference>
<keyword evidence="3" id="KW-0479">Metal-binding</keyword>
<dbReference type="SUPFAM" id="SSF51064">
    <property type="entry name" value="Head domain of nucleotide exchange factor GrpE"/>
    <property type="match status" value="1"/>
</dbReference>
<dbReference type="InterPro" id="IPR013805">
    <property type="entry name" value="GrpE_CC"/>
</dbReference>
<dbReference type="CDD" id="cd00446">
    <property type="entry name" value="GrpE"/>
    <property type="match status" value="1"/>
</dbReference>
<keyword evidence="6" id="KW-0809">Transit peptide</keyword>
<dbReference type="GO" id="GO:0042803">
    <property type="term" value="F:protein homodimerization activity"/>
    <property type="evidence" value="ECO:0007669"/>
    <property type="project" value="InterPro"/>
</dbReference>
<dbReference type="GO" id="GO:0005524">
    <property type="term" value="F:ATP binding"/>
    <property type="evidence" value="ECO:0007669"/>
    <property type="project" value="UniProtKB-KW"/>
</dbReference>
<comment type="subunit">
    <text evidence="9">Probable component of the PAM complex, at least composed of SSC1 (mtHsp70), MGE1, TIM44, PAM16/TIM16, PAM17 and PAM18/TIM14. Interacts with SSQ1.</text>
</comment>
<sequence length="322" mass="35608">MNTSRAVTGFLRKCLLQSRSLTVPTAPLVSRRCQTVHDIIQSPHKWIASEKMQFFSQPRSICLTPKSSLFSSVASPEVSQKESNPVSSVESTVASKGEEIVEPVSQNQEPKKAAQRKESDSESEISSDEEKELSIEDLIRLVQEKELLLKEKHKEIKVMQEKVLRSYAEVENVMDRARREAESTKKFAIQSFAKSLLDVADNLSRASSVVKESFSKIDPSKDSSGAAPLLKTLLEGVAMTEKQLSDVLKKHGVERFDPLNEQFDPNMHMAVFQVQDASKQTGSVAVVLKPGYTLHDRVIRPAEVGVVEGVESEVAGNSEPSA</sequence>
<feature type="compositionally biased region" description="Basic and acidic residues" evidence="13">
    <location>
        <begin position="109"/>
        <end position="120"/>
    </location>
</feature>
<dbReference type="GO" id="GO:0051082">
    <property type="term" value="F:unfolded protein binding"/>
    <property type="evidence" value="ECO:0007669"/>
    <property type="project" value="TreeGrafter"/>
</dbReference>
<evidence type="ECO:0000256" key="9">
    <source>
        <dbReference type="ARBA" id="ARBA00063669"/>
    </source>
</evidence>
<feature type="region of interest" description="Disordered" evidence="13">
    <location>
        <begin position="76"/>
        <end position="129"/>
    </location>
</feature>
<dbReference type="Gene3D" id="2.30.22.10">
    <property type="entry name" value="Head domain of nucleotide exchange factor GrpE"/>
    <property type="match status" value="1"/>
</dbReference>
<dbReference type="Pfam" id="PF01025">
    <property type="entry name" value="GrpE"/>
    <property type="match status" value="1"/>
</dbReference>
<dbReference type="InterPro" id="IPR009012">
    <property type="entry name" value="GrpE_head"/>
</dbReference>
<evidence type="ECO:0000256" key="13">
    <source>
        <dbReference type="SAM" id="MobiDB-lite"/>
    </source>
</evidence>
<evidence type="ECO:0000256" key="1">
    <source>
        <dbReference type="ARBA" id="ARBA00004305"/>
    </source>
</evidence>
<dbReference type="Gene3D" id="3.90.20.20">
    <property type="match status" value="1"/>
</dbReference>
<dbReference type="PROSITE" id="PS01071">
    <property type="entry name" value="GRPE"/>
    <property type="match status" value="1"/>
</dbReference>
<dbReference type="OMA" id="ENQHKDQ"/>
<evidence type="ECO:0000256" key="10">
    <source>
        <dbReference type="RuleBase" id="RU000640"/>
    </source>
</evidence>
<evidence type="ECO:0000256" key="7">
    <source>
        <dbReference type="ARBA" id="ARBA00023128"/>
    </source>
</evidence>
<reference evidence="14" key="1">
    <citation type="journal article" date="2008" name="BMC Genomics">
        <title>A conifer genomics resource of 200,000 spruce (Picea spp.) ESTs and 6,464 high-quality, sequence-finished full-length cDNAs for Sitka spruce (Picea sitchensis).</title>
        <authorList>
            <person name="Ralph S.G."/>
            <person name="Chun H.J."/>
            <person name="Kolosova N."/>
            <person name="Cooper D."/>
            <person name="Oddy C."/>
            <person name="Ritland C.E."/>
            <person name="Kirkpatrick R."/>
            <person name="Moore R."/>
            <person name="Barber S."/>
            <person name="Holt R.A."/>
            <person name="Jones S.J."/>
            <person name="Marra M.A."/>
            <person name="Douglas C.J."/>
            <person name="Ritland K."/>
            <person name="Bohlmann J."/>
        </authorList>
    </citation>
    <scope>NUCLEOTIDE SEQUENCE</scope>
    <source>
        <tissue evidence="14">Bark</tissue>
    </source>
</reference>
<evidence type="ECO:0000256" key="5">
    <source>
        <dbReference type="ARBA" id="ARBA00022840"/>
    </source>
</evidence>
<organism evidence="14">
    <name type="scientific">Picea sitchensis</name>
    <name type="common">Sitka spruce</name>
    <name type="synonym">Pinus sitchensis</name>
    <dbReference type="NCBI Taxonomy" id="3332"/>
    <lineage>
        <taxon>Eukaryota</taxon>
        <taxon>Viridiplantae</taxon>
        <taxon>Streptophyta</taxon>
        <taxon>Embryophyta</taxon>
        <taxon>Tracheophyta</taxon>
        <taxon>Spermatophyta</taxon>
        <taxon>Pinopsida</taxon>
        <taxon>Pinidae</taxon>
        <taxon>Conifers I</taxon>
        <taxon>Pinales</taxon>
        <taxon>Pinaceae</taxon>
        <taxon>Picea</taxon>
    </lineage>
</organism>
<dbReference type="PRINTS" id="PR00773">
    <property type="entry name" value="GRPEPROTEIN"/>
</dbReference>
<evidence type="ECO:0000256" key="3">
    <source>
        <dbReference type="ARBA" id="ARBA00022723"/>
    </source>
</evidence>
<evidence type="ECO:0000256" key="4">
    <source>
        <dbReference type="ARBA" id="ARBA00022741"/>
    </source>
</evidence>
<name>A9NWL2_PICSI</name>
<dbReference type="InterPro" id="IPR000740">
    <property type="entry name" value="GrpE"/>
</dbReference>
<dbReference type="FunFam" id="3.90.20.20:FF:000005">
    <property type="entry name" value="GrpE protein homolog"/>
    <property type="match status" value="1"/>
</dbReference>
<dbReference type="FunFam" id="2.30.22.10:FF:000002">
    <property type="entry name" value="GrpE protein homolog"/>
    <property type="match status" value="1"/>
</dbReference>
<keyword evidence="8 10" id="KW-0143">Chaperone</keyword>
<keyword evidence="5" id="KW-0067">ATP-binding</keyword>
<comment type="subcellular location">
    <subcellularLocation>
        <location evidence="1 10">Mitochondrion matrix</location>
    </subcellularLocation>
</comment>
<feature type="coiled-coil region" evidence="12">
    <location>
        <begin position="135"/>
        <end position="180"/>
    </location>
</feature>
<dbReference type="GO" id="GO:0006457">
    <property type="term" value="P:protein folding"/>
    <property type="evidence" value="ECO:0007669"/>
    <property type="project" value="InterPro"/>
</dbReference>
<accession>A9NWL2</accession>
<evidence type="ECO:0000256" key="11">
    <source>
        <dbReference type="RuleBase" id="RU004478"/>
    </source>
</evidence>
<dbReference type="GO" id="GO:0000774">
    <property type="term" value="F:adenyl-nucleotide exchange factor activity"/>
    <property type="evidence" value="ECO:0007669"/>
    <property type="project" value="InterPro"/>
</dbReference>
<dbReference type="SUPFAM" id="SSF58014">
    <property type="entry name" value="Coiled-coil domain of nucleotide exchange factor GrpE"/>
    <property type="match status" value="1"/>
</dbReference>
<protein>
    <recommendedName>
        <fullName evidence="10">GrpE protein homolog</fullName>
    </recommendedName>
</protein>
<evidence type="ECO:0000256" key="2">
    <source>
        <dbReference type="ARBA" id="ARBA00009054"/>
    </source>
</evidence>
<evidence type="ECO:0000256" key="6">
    <source>
        <dbReference type="ARBA" id="ARBA00022946"/>
    </source>
</evidence>
<comment type="similarity">
    <text evidence="2 11">Belongs to the GrpE family.</text>
</comment>
<evidence type="ECO:0000256" key="12">
    <source>
        <dbReference type="SAM" id="Coils"/>
    </source>
</evidence>
<dbReference type="EMBL" id="EF085727">
    <property type="protein sequence ID" value="ABK25023.1"/>
    <property type="molecule type" value="mRNA"/>
</dbReference>
<keyword evidence="12" id="KW-0175">Coiled coil</keyword>
<dbReference type="HAMAP" id="MF_01151">
    <property type="entry name" value="GrpE"/>
    <property type="match status" value="1"/>
</dbReference>
<dbReference type="GO" id="GO:0051087">
    <property type="term" value="F:protein-folding chaperone binding"/>
    <property type="evidence" value="ECO:0007669"/>
    <property type="project" value="InterPro"/>
</dbReference>
<feature type="compositionally biased region" description="Polar residues" evidence="13">
    <location>
        <begin position="76"/>
        <end position="94"/>
    </location>
</feature>